<evidence type="ECO:0000256" key="1">
    <source>
        <dbReference type="SAM" id="Phobius"/>
    </source>
</evidence>
<reference evidence="2" key="1">
    <citation type="journal article" date="2021" name="PeerJ">
        <title>Extensive microbial diversity within the chicken gut microbiome revealed by metagenomics and culture.</title>
        <authorList>
            <person name="Gilroy R."/>
            <person name="Ravi A."/>
            <person name="Getino M."/>
            <person name="Pursley I."/>
            <person name="Horton D.L."/>
            <person name="Alikhan N.F."/>
            <person name="Baker D."/>
            <person name="Gharbi K."/>
            <person name="Hall N."/>
            <person name="Watson M."/>
            <person name="Adriaenssens E.M."/>
            <person name="Foster-Nyarko E."/>
            <person name="Jarju S."/>
            <person name="Secka A."/>
            <person name="Antonio M."/>
            <person name="Oren A."/>
            <person name="Chaudhuri R.R."/>
            <person name="La Ragione R."/>
            <person name="Hildebrand F."/>
            <person name="Pallen M.J."/>
        </authorList>
    </citation>
    <scope>NUCLEOTIDE SEQUENCE</scope>
    <source>
        <strain evidence="2">ChiSxjej1B13-11774</strain>
    </source>
</reference>
<protein>
    <recommendedName>
        <fullName evidence="4">ABC transporter permease</fullName>
    </recommendedName>
</protein>
<sequence length="267" mass="28821">MLTKLLKYEGKATAHVLLPVAGGVLAFTIVAGLANAVLNNLGDLPALVNFFQAMLNMIAVLALIFVLGVCIFVNVQRFYKLLGQQGYLMLSLPVPTWKHITAKLICACAWSVAVAAYLILCGCILGGSLADITFNPGDGIVPFSPEGFAIACLFVLILLALLAGTYLEFYLACAIGGQFGQQRLLASIIAYFVLGFVEQILGVFLVIIVAVGAVQANAAGWLELFYNVDSFWAMFYMLAILLAFAVLVDAVKWAVTQWLMTRRLNLV</sequence>
<comment type="caution">
    <text evidence="2">The sequence shown here is derived from an EMBL/GenBank/DDBJ whole genome shotgun (WGS) entry which is preliminary data.</text>
</comment>
<dbReference type="Proteomes" id="UP000824048">
    <property type="component" value="Unassembled WGS sequence"/>
</dbReference>
<name>A0A9D2EPJ2_9FIRM</name>
<keyword evidence="1" id="KW-0472">Membrane</keyword>
<accession>A0A9D2EPJ2</accession>
<organism evidence="2 3">
    <name type="scientific">Candidatus Gemmiger excrementigallinarum</name>
    <dbReference type="NCBI Taxonomy" id="2838609"/>
    <lineage>
        <taxon>Bacteria</taxon>
        <taxon>Bacillati</taxon>
        <taxon>Bacillota</taxon>
        <taxon>Clostridia</taxon>
        <taxon>Eubacteriales</taxon>
        <taxon>Gemmiger</taxon>
    </lineage>
</organism>
<evidence type="ECO:0000313" key="2">
    <source>
        <dbReference type="EMBL" id="HIZ41283.1"/>
    </source>
</evidence>
<reference evidence="2" key="2">
    <citation type="submission" date="2021-04" db="EMBL/GenBank/DDBJ databases">
        <authorList>
            <person name="Gilroy R."/>
        </authorList>
    </citation>
    <scope>NUCLEOTIDE SEQUENCE</scope>
    <source>
        <strain evidence="2">ChiSxjej1B13-11774</strain>
    </source>
</reference>
<keyword evidence="1" id="KW-1133">Transmembrane helix</keyword>
<keyword evidence="1" id="KW-0812">Transmembrane</keyword>
<proteinExistence type="predicted"/>
<gene>
    <name evidence="2" type="ORF">H9811_01835</name>
</gene>
<dbReference type="EMBL" id="DXBP01000010">
    <property type="protein sequence ID" value="HIZ41283.1"/>
    <property type="molecule type" value="Genomic_DNA"/>
</dbReference>
<feature type="transmembrane region" description="Helical" evidence="1">
    <location>
        <begin position="104"/>
        <end position="127"/>
    </location>
</feature>
<evidence type="ECO:0008006" key="4">
    <source>
        <dbReference type="Google" id="ProtNLM"/>
    </source>
</evidence>
<dbReference type="AlphaFoldDB" id="A0A9D2EPJ2"/>
<feature type="transmembrane region" description="Helical" evidence="1">
    <location>
        <begin position="147"/>
        <end position="172"/>
    </location>
</feature>
<evidence type="ECO:0000313" key="3">
    <source>
        <dbReference type="Proteomes" id="UP000824048"/>
    </source>
</evidence>
<feature type="transmembrane region" description="Helical" evidence="1">
    <location>
        <begin position="12"/>
        <end position="38"/>
    </location>
</feature>
<feature type="transmembrane region" description="Helical" evidence="1">
    <location>
        <begin position="50"/>
        <end position="75"/>
    </location>
</feature>
<feature type="transmembrane region" description="Helical" evidence="1">
    <location>
        <begin position="231"/>
        <end position="255"/>
    </location>
</feature>
<feature type="transmembrane region" description="Helical" evidence="1">
    <location>
        <begin position="184"/>
        <end position="211"/>
    </location>
</feature>